<dbReference type="RefSeq" id="WP_132608590.1">
    <property type="nucleotide sequence ID" value="NZ_SMKQ01000003.1"/>
</dbReference>
<dbReference type="Proteomes" id="UP000295302">
    <property type="component" value="Unassembled WGS sequence"/>
</dbReference>
<proteinExistence type="predicted"/>
<name>A0A4V2YP04_9ACTN</name>
<keyword evidence="3" id="KW-1185">Reference proteome</keyword>
<dbReference type="EMBL" id="SMKQ01000003">
    <property type="protein sequence ID" value="TDD56477.1"/>
    <property type="molecule type" value="Genomic_DNA"/>
</dbReference>
<evidence type="ECO:0008006" key="4">
    <source>
        <dbReference type="Google" id="ProtNLM"/>
    </source>
</evidence>
<reference evidence="2 3" key="1">
    <citation type="submission" date="2019-03" db="EMBL/GenBank/DDBJ databases">
        <title>Draft genome sequences of novel Actinobacteria.</title>
        <authorList>
            <person name="Sahin N."/>
            <person name="Ay H."/>
            <person name="Saygin H."/>
        </authorList>
    </citation>
    <scope>NUCLEOTIDE SEQUENCE [LARGE SCALE GENOMIC DNA]</scope>
    <source>
        <strain evidence="2 3">CH32</strain>
    </source>
</reference>
<accession>A0A4V2YP04</accession>
<feature type="transmembrane region" description="Helical" evidence="1">
    <location>
        <begin position="41"/>
        <end position="61"/>
    </location>
</feature>
<keyword evidence="1" id="KW-0812">Transmembrane</keyword>
<keyword evidence="1" id="KW-0472">Membrane</keyword>
<dbReference type="OrthoDB" id="3542794at2"/>
<dbReference type="SUPFAM" id="SSF69304">
    <property type="entry name" value="Tricorn protease N-terminal domain"/>
    <property type="match status" value="1"/>
</dbReference>
<evidence type="ECO:0000313" key="2">
    <source>
        <dbReference type="EMBL" id="TDD56477.1"/>
    </source>
</evidence>
<gene>
    <name evidence="2" type="ORF">E1286_02295</name>
</gene>
<sequence>MTGIEDRLRDALTARAAGVVDDGVPRALPAPRRRPPWRAPVAVTAAIVVVVAATVVGTRLVPRAEPAVGPTPSATVMPTERYVGPLAPPIDQVWPDAVHEIPATGPGGRVFTPEAFATGRVVVGRGLTRNRLDGIWSYDLVRRSFTRITPLKDTAVAGSVAVGGGYVAWHAYRDRKTEIWAVPLKGGTPHLVATTPAVLRDDLYEGVDLAIVDDMAVWTPADGGVHRAPLTGGDAELMPGTEGYHLLAWPYAARPKTRHQSVRPNERLIDVRTGERLPDVVLPPGRTSWIGCGVTWCSDGTASWRRDGTRLRRLPGLDGGLPVLLSGGRFLLLRQSDREGRQASAVHDLATGRTGVLGPIRTAAGRKPSPTLHVKERMIWYKRGDEQVVVNLNGIR</sequence>
<evidence type="ECO:0000256" key="1">
    <source>
        <dbReference type="SAM" id="Phobius"/>
    </source>
</evidence>
<comment type="caution">
    <text evidence="2">The sequence shown here is derived from an EMBL/GenBank/DDBJ whole genome shotgun (WGS) entry which is preliminary data.</text>
</comment>
<evidence type="ECO:0000313" key="3">
    <source>
        <dbReference type="Proteomes" id="UP000295302"/>
    </source>
</evidence>
<organism evidence="2 3">
    <name type="scientific">Nonomuraea terrae</name>
    <dbReference type="NCBI Taxonomy" id="2530383"/>
    <lineage>
        <taxon>Bacteria</taxon>
        <taxon>Bacillati</taxon>
        <taxon>Actinomycetota</taxon>
        <taxon>Actinomycetes</taxon>
        <taxon>Streptosporangiales</taxon>
        <taxon>Streptosporangiaceae</taxon>
        <taxon>Nonomuraea</taxon>
    </lineage>
</organism>
<keyword evidence="1" id="KW-1133">Transmembrane helix</keyword>
<protein>
    <recommendedName>
        <fullName evidence="4">WD40 repeat domain-containing protein</fullName>
    </recommendedName>
</protein>
<dbReference type="AlphaFoldDB" id="A0A4V2YP04"/>